<evidence type="ECO:0000256" key="1">
    <source>
        <dbReference type="SAM" id="SignalP"/>
    </source>
</evidence>
<dbReference type="EMBL" id="NPDN01000010">
    <property type="protein sequence ID" value="PJZ24205.1"/>
    <property type="molecule type" value="Genomic_DNA"/>
</dbReference>
<feature type="signal peptide" evidence="1">
    <location>
        <begin position="1"/>
        <end position="20"/>
    </location>
</feature>
<dbReference type="AlphaFoldDB" id="A0A2M9X967"/>
<gene>
    <name evidence="2" type="ORF">CH357_17855</name>
</gene>
<evidence type="ECO:0000313" key="3">
    <source>
        <dbReference type="Proteomes" id="UP000232196"/>
    </source>
</evidence>
<name>A0A2M9X967_9LEPT</name>
<feature type="chain" id="PRO_5014922629" description="DUF5683 domain-containing protein" evidence="1">
    <location>
        <begin position="21"/>
        <end position="267"/>
    </location>
</feature>
<dbReference type="Proteomes" id="UP000232196">
    <property type="component" value="Unassembled WGS sequence"/>
</dbReference>
<dbReference type="RefSeq" id="WP_100708120.1">
    <property type="nucleotide sequence ID" value="NZ_NPDL01000001.1"/>
</dbReference>
<comment type="caution">
    <text evidence="2">The sequence shown here is derived from an EMBL/GenBank/DDBJ whole genome shotgun (WGS) entry which is preliminary data.</text>
</comment>
<dbReference type="NCBIfam" id="NF047433">
    <property type="entry name" value="Lepto_7_Nterm"/>
    <property type="match status" value="1"/>
</dbReference>
<evidence type="ECO:0008006" key="4">
    <source>
        <dbReference type="Google" id="ProtNLM"/>
    </source>
</evidence>
<protein>
    <recommendedName>
        <fullName evidence="4">DUF5683 domain-containing protein</fullName>
    </recommendedName>
</protein>
<keyword evidence="1" id="KW-0732">Signal</keyword>
<keyword evidence="3" id="KW-1185">Reference proteome</keyword>
<dbReference type="OrthoDB" id="345356at2"/>
<accession>A0A2M9X967</accession>
<reference evidence="2 3" key="1">
    <citation type="submission" date="2017-07" db="EMBL/GenBank/DDBJ databases">
        <title>Leptospira spp. isolated from tropical soils.</title>
        <authorList>
            <person name="Thibeaux R."/>
            <person name="Iraola G."/>
            <person name="Ferres I."/>
            <person name="Bierque E."/>
            <person name="Girault D."/>
            <person name="Soupe-Gilbert M.-E."/>
            <person name="Picardeau M."/>
            <person name="Goarant C."/>
        </authorList>
    </citation>
    <scope>NUCLEOTIDE SEQUENCE [LARGE SCALE GENOMIC DNA]</scope>
    <source>
        <strain evidence="2 3">MCA1-C-A1</strain>
    </source>
</reference>
<sequence length="267" mass="29936">MPYRWLFAICFLTVSHSLFGSSLTLKNGKVLQGKVVNQTRSEVQIEVDGKVLTIPKTEIAELNLKDAPKQEVKKDPVKPKDEPKKTEEEVAVQRWYQKPRWDYSLRSAVVPGWGIWKADKKYRASAAFVATLGAVYLAVKAQNDFGDAKGAYEENARNYFIFALNDPVLSLPANTTQRLIGAFLVNKGAFNHYQGLAEESNNYQYLFGIAYGLQLFYSYYLGVKAEQGVAEGPSSGIRFSFAPSYQPMTVGGNGLGWNGELKYEIRY</sequence>
<evidence type="ECO:0000313" key="2">
    <source>
        <dbReference type="EMBL" id="PJZ24205.1"/>
    </source>
</evidence>
<organism evidence="2 3">
    <name type="scientific">Leptospira hartskeerlii</name>
    <dbReference type="NCBI Taxonomy" id="2023177"/>
    <lineage>
        <taxon>Bacteria</taxon>
        <taxon>Pseudomonadati</taxon>
        <taxon>Spirochaetota</taxon>
        <taxon>Spirochaetia</taxon>
        <taxon>Leptospirales</taxon>
        <taxon>Leptospiraceae</taxon>
        <taxon>Leptospira</taxon>
    </lineage>
</organism>
<proteinExistence type="predicted"/>